<proteinExistence type="predicted"/>
<evidence type="ECO:0000313" key="1">
    <source>
        <dbReference type="EMBL" id="JAD59251.1"/>
    </source>
</evidence>
<protein>
    <submittedName>
        <fullName evidence="1">Uncharacterized protein</fullName>
    </submittedName>
</protein>
<dbReference type="EMBL" id="GBRH01238644">
    <property type="protein sequence ID" value="JAD59251.1"/>
    <property type="molecule type" value="Transcribed_RNA"/>
</dbReference>
<organism evidence="1">
    <name type="scientific">Arundo donax</name>
    <name type="common">Giant reed</name>
    <name type="synonym">Donax arundinaceus</name>
    <dbReference type="NCBI Taxonomy" id="35708"/>
    <lineage>
        <taxon>Eukaryota</taxon>
        <taxon>Viridiplantae</taxon>
        <taxon>Streptophyta</taxon>
        <taxon>Embryophyta</taxon>
        <taxon>Tracheophyta</taxon>
        <taxon>Spermatophyta</taxon>
        <taxon>Magnoliopsida</taxon>
        <taxon>Liliopsida</taxon>
        <taxon>Poales</taxon>
        <taxon>Poaceae</taxon>
        <taxon>PACMAD clade</taxon>
        <taxon>Arundinoideae</taxon>
        <taxon>Arundineae</taxon>
        <taxon>Arundo</taxon>
    </lineage>
</organism>
<accession>A0A0A9B7C4</accession>
<reference evidence="1" key="2">
    <citation type="journal article" date="2015" name="Data Brief">
        <title>Shoot transcriptome of the giant reed, Arundo donax.</title>
        <authorList>
            <person name="Barrero R.A."/>
            <person name="Guerrero F.D."/>
            <person name="Moolhuijzen P."/>
            <person name="Goolsby J.A."/>
            <person name="Tidwell J."/>
            <person name="Bellgard S.E."/>
            <person name="Bellgard M.I."/>
        </authorList>
    </citation>
    <scope>NUCLEOTIDE SEQUENCE</scope>
    <source>
        <tissue evidence="1">Shoot tissue taken approximately 20 cm above the soil surface</tissue>
    </source>
</reference>
<dbReference type="AlphaFoldDB" id="A0A0A9B7C4"/>
<reference evidence="1" key="1">
    <citation type="submission" date="2014-09" db="EMBL/GenBank/DDBJ databases">
        <authorList>
            <person name="Magalhaes I.L.F."/>
            <person name="Oliveira U."/>
            <person name="Santos F.R."/>
            <person name="Vidigal T.H.D.A."/>
            <person name="Brescovit A.D."/>
            <person name="Santos A.J."/>
        </authorList>
    </citation>
    <scope>NUCLEOTIDE SEQUENCE</scope>
    <source>
        <tissue evidence="1">Shoot tissue taken approximately 20 cm above the soil surface</tissue>
    </source>
</reference>
<name>A0A0A9B7C4_ARUDO</name>
<sequence length="35" mass="3890">MLHGFLLFVKSIKHVSPSLFREKSVTNSSLGKDSV</sequence>